<dbReference type="Pfam" id="PF10237">
    <property type="entry name" value="N6-adenineMlase"/>
    <property type="match status" value="1"/>
</dbReference>
<name>A0A6T7IIE5_BIGNA</name>
<dbReference type="AlphaFoldDB" id="A0A6T7IIE5"/>
<evidence type="ECO:0000256" key="3">
    <source>
        <dbReference type="ARBA" id="ARBA00022603"/>
    </source>
</evidence>
<dbReference type="InterPro" id="IPR002052">
    <property type="entry name" value="DNA_methylase_N6_adenine_CS"/>
</dbReference>
<gene>
    <name evidence="5" type="ORF">BIGN1055_LOCUS505</name>
</gene>
<protein>
    <recommendedName>
        <fullName evidence="6">N6-adenine methyltransferase</fullName>
    </recommendedName>
</protein>
<dbReference type="GO" id="GO:0032259">
    <property type="term" value="P:methylation"/>
    <property type="evidence" value="ECO:0007669"/>
    <property type="project" value="UniProtKB-KW"/>
</dbReference>
<dbReference type="InterPro" id="IPR029063">
    <property type="entry name" value="SAM-dependent_MTases_sf"/>
</dbReference>
<keyword evidence="3" id="KW-0489">Methyltransferase</keyword>
<evidence type="ECO:0000256" key="1">
    <source>
        <dbReference type="ARBA" id="ARBA00004496"/>
    </source>
</evidence>
<dbReference type="Gene3D" id="3.40.50.150">
    <property type="entry name" value="Vaccinia Virus protein VP39"/>
    <property type="match status" value="1"/>
</dbReference>
<dbReference type="PROSITE" id="PS00092">
    <property type="entry name" value="N6_MTASE"/>
    <property type="match status" value="1"/>
</dbReference>
<accession>A0A6T7IIE5</accession>
<dbReference type="PANTHER" id="PTHR13200">
    <property type="entry name" value="EEF1A LYSINE METHYLTRANSFERASE 1"/>
    <property type="match status" value="1"/>
</dbReference>
<sequence>MEGKESKKRNKFLLRTKEDGDLNQYWYSLNTIDAMVKEVMENAKVCAFLSTPSVYFSLPKKSELRTNSKVFDLDKRFKKDPGFVEYDFNKPDEIPKEIHGKFDYVVIDPPFITEEVLTLYAKAAKLLLQEEGKILISTLVENAAIVKKLYGGMPCKFQPSIPKLVYQYNFYTNYEASALKETNPEIAG</sequence>
<dbReference type="GO" id="GO:0003676">
    <property type="term" value="F:nucleic acid binding"/>
    <property type="evidence" value="ECO:0007669"/>
    <property type="project" value="InterPro"/>
</dbReference>
<reference evidence="5" key="1">
    <citation type="submission" date="2021-01" db="EMBL/GenBank/DDBJ databases">
        <authorList>
            <person name="Corre E."/>
            <person name="Pelletier E."/>
            <person name="Niang G."/>
            <person name="Scheremetjew M."/>
            <person name="Finn R."/>
            <person name="Kale V."/>
            <person name="Holt S."/>
            <person name="Cochrane G."/>
            <person name="Meng A."/>
            <person name="Brown T."/>
            <person name="Cohen L."/>
        </authorList>
    </citation>
    <scope>NUCLEOTIDE SEQUENCE</scope>
    <source>
        <strain evidence="5">CCMP1258.1</strain>
    </source>
</reference>
<evidence type="ECO:0000256" key="4">
    <source>
        <dbReference type="ARBA" id="ARBA00022679"/>
    </source>
</evidence>
<dbReference type="InterPro" id="IPR019369">
    <property type="entry name" value="Efm5/EEF1AKMT1"/>
</dbReference>
<keyword evidence="4" id="KW-0808">Transferase</keyword>
<evidence type="ECO:0000256" key="2">
    <source>
        <dbReference type="ARBA" id="ARBA00022490"/>
    </source>
</evidence>
<proteinExistence type="predicted"/>
<dbReference type="GO" id="GO:0005737">
    <property type="term" value="C:cytoplasm"/>
    <property type="evidence" value="ECO:0007669"/>
    <property type="project" value="UniProtKB-SubCell"/>
</dbReference>
<keyword evidence="2" id="KW-0963">Cytoplasm</keyword>
<evidence type="ECO:0008006" key="6">
    <source>
        <dbReference type="Google" id="ProtNLM"/>
    </source>
</evidence>
<dbReference type="EMBL" id="HBHA01000769">
    <property type="protein sequence ID" value="CAD9577845.1"/>
    <property type="molecule type" value="Transcribed_RNA"/>
</dbReference>
<dbReference type="PANTHER" id="PTHR13200:SF1">
    <property type="entry name" value="NUCLEIC ACID BINDING PROTEIN"/>
    <property type="match status" value="1"/>
</dbReference>
<organism evidence="5">
    <name type="scientific">Bigelowiella natans</name>
    <name type="common">Pedinomonas minutissima</name>
    <name type="synonym">Chlorarachnion sp. (strain CCMP621)</name>
    <dbReference type="NCBI Taxonomy" id="227086"/>
    <lineage>
        <taxon>Eukaryota</taxon>
        <taxon>Sar</taxon>
        <taxon>Rhizaria</taxon>
        <taxon>Cercozoa</taxon>
        <taxon>Chlorarachniophyceae</taxon>
        <taxon>Bigelowiella</taxon>
    </lineage>
</organism>
<dbReference type="GO" id="GO:0016279">
    <property type="term" value="F:protein-lysine N-methyltransferase activity"/>
    <property type="evidence" value="ECO:0007669"/>
    <property type="project" value="InterPro"/>
</dbReference>
<dbReference type="InterPro" id="IPR041370">
    <property type="entry name" value="Mlase_EEF1AKMT1/ZCCHC4"/>
</dbReference>
<dbReference type="SUPFAM" id="SSF53335">
    <property type="entry name" value="S-adenosyl-L-methionine-dependent methyltransferases"/>
    <property type="match status" value="1"/>
</dbReference>
<evidence type="ECO:0000313" key="5">
    <source>
        <dbReference type="EMBL" id="CAD9577845.1"/>
    </source>
</evidence>
<comment type="subcellular location">
    <subcellularLocation>
        <location evidence="1">Cytoplasm</location>
    </subcellularLocation>
</comment>